<accession>A0A7J8J9L8</accession>
<evidence type="ECO:0000256" key="2">
    <source>
        <dbReference type="ARBA" id="ARBA00009671"/>
    </source>
</evidence>
<dbReference type="InterPro" id="IPR049452">
    <property type="entry name" value="Anoctamin_TM"/>
</dbReference>
<dbReference type="PANTHER" id="PTHR12308:SF20">
    <property type="entry name" value="ANOCTAMIN-2"/>
    <property type="match status" value="1"/>
</dbReference>
<evidence type="ECO:0000256" key="7">
    <source>
        <dbReference type="ARBA" id="ARBA00023180"/>
    </source>
</evidence>
<evidence type="ECO:0000259" key="11">
    <source>
        <dbReference type="Pfam" id="PF16178"/>
    </source>
</evidence>
<comment type="caution">
    <text evidence="12">The sequence shown here is derived from an EMBL/GenBank/DDBJ whole genome shotgun (WGS) entry which is preliminary data.</text>
</comment>
<name>A0A7J8J9L8_ROUAE</name>
<dbReference type="EMBL" id="JACASE010000002">
    <property type="protein sequence ID" value="KAF6493524.1"/>
    <property type="molecule type" value="Genomic_DNA"/>
</dbReference>
<evidence type="ECO:0000256" key="3">
    <source>
        <dbReference type="ARBA" id="ARBA00022475"/>
    </source>
</evidence>
<keyword evidence="3" id="KW-1003">Cell membrane</keyword>
<dbReference type="PANTHER" id="PTHR12308">
    <property type="entry name" value="ANOCTAMIN"/>
    <property type="match status" value="1"/>
</dbReference>
<organism evidence="12 13">
    <name type="scientific">Rousettus aegyptiacus</name>
    <name type="common">Egyptian fruit bat</name>
    <name type="synonym">Pteropus aegyptiacus</name>
    <dbReference type="NCBI Taxonomy" id="9407"/>
    <lineage>
        <taxon>Eukaryota</taxon>
        <taxon>Metazoa</taxon>
        <taxon>Chordata</taxon>
        <taxon>Craniata</taxon>
        <taxon>Vertebrata</taxon>
        <taxon>Euteleostomi</taxon>
        <taxon>Mammalia</taxon>
        <taxon>Eutheria</taxon>
        <taxon>Laurasiatheria</taxon>
        <taxon>Chiroptera</taxon>
        <taxon>Yinpterochiroptera</taxon>
        <taxon>Pteropodoidea</taxon>
        <taxon>Pteropodidae</taxon>
        <taxon>Rousettinae</taxon>
        <taxon>Rousettus</taxon>
    </lineage>
</organism>
<feature type="region of interest" description="Disordered" evidence="9">
    <location>
        <begin position="1"/>
        <end position="67"/>
    </location>
</feature>
<feature type="transmembrane region" description="Helical" evidence="8">
    <location>
        <begin position="434"/>
        <end position="450"/>
    </location>
</feature>
<protein>
    <recommendedName>
        <fullName evidence="8">Anoctamin</fullName>
    </recommendedName>
</protein>
<comment type="caution">
    <text evidence="8">Lacks conserved residue(s) required for the propagation of feature annotation.</text>
</comment>
<keyword evidence="4 8" id="KW-0812">Transmembrane</keyword>
<keyword evidence="7" id="KW-0325">Glycoprotein</keyword>
<sequence>MATPGLRDLPLLPGSPRRLSPRAVARGGQGLKHGKQCLKVPGPRAPGLQGTSNRDSGESSDGGSSYSSSVINNYLDAGEARLSRMHFHDNQRKVDYVLAYHYRKRGAHPSHSSPGHALAIVSNGEMGKEPHVGGPGDIELGPLDTLEEERKEQREEFEHNLMEAGLELEKDLESKSQGSVFVRIHAPWQVLAREAEFLKIKVPTKKMYEIKSEGCIAKKFNEILQKLSSPLKPRVPEHSNNKMKNLSYPFSREKMYLYNIQDKDTFFDNATRSRIVHEILKRTVCSRANNTMGINSLIANNIYEAAYPLHDGEYDSPGDDMNDRKLLYQEWARYGVFYKFQPIDLIRKYFGEKIGLYFAWLGLYTSFLIPSSVIGVIVFLYGCATIEEDIPSKEMCDQQNAFTMCPLCDKSCDYWNLSSACGTARASHLFDNPATVFFSIFMALWATMFLENWKRLQMRLGYFWDLTGIEEEEERAQEHSRPEYETKVREKMLKESDKSVVQKLGTDMTEREDEDDEDKLTWKDRFPGYLMNFASILFMIALTFSIVFAVIVYRITTAAALSLNKATRSNVRVTVTATAVIINLVVILILDEIYGAVAKWLTKIEVPKTEQTFEERLILKAFLLKFVNAYSPIFYVAFFKGRFVGRPGSYVYVFDGYRMEECAPGGCLMELCIQLSIIMLGKQLIQNNIFEIGVPKLKKLFRKLKDETEPGETDSAHSKHPEQWDLDYSLEPYTGLTPEYMEMIVQFGFVTLFVASFPLAPVFALLNNVIEVRLDAKKFVTELRRPDAVRTKDIGIWFDILSGIGKFSVISNAFVIAITSDFIPRLVYQYSYSHNGTLHGFVNHTLSFFNISQLKEGTQPENSQFDQEVQFCRFKDYREPPWAPNPYEFSKQYWSVLSARLAFVIIFQNLVMFMSVLVDWMIPDIPTDISDQIKKEKSLLVDFFLKEEHEKLKLMDEPAPRSQGAGHQSRRSRAASSALSGRSQPGSMASSGSQHTNSGSQHTNV</sequence>
<dbReference type="GO" id="GO:0005886">
    <property type="term" value="C:plasma membrane"/>
    <property type="evidence" value="ECO:0007669"/>
    <property type="project" value="UniProtKB-SubCell"/>
</dbReference>
<feature type="compositionally biased region" description="Polar residues" evidence="9">
    <location>
        <begin position="984"/>
        <end position="1005"/>
    </location>
</feature>
<dbReference type="Pfam" id="PF16178">
    <property type="entry name" value="Anoct_dimer"/>
    <property type="match status" value="1"/>
</dbReference>
<comment type="subcellular location">
    <subcellularLocation>
        <location evidence="1">Cell membrane</location>
        <topology evidence="1">Multi-pass membrane protein</topology>
    </subcellularLocation>
    <subcellularLocation>
        <location evidence="8">Membrane</location>
        <topology evidence="8">Multi-pass membrane protein</topology>
    </subcellularLocation>
</comment>
<feature type="compositionally biased region" description="Low complexity" evidence="9">
    <location>
        <begin position="1"/>
        <end position="22"/>
    </location>
</feature>
<evidence type="ECO:0000256" key="6">
    <source>
        <dbReference type="ARBA" id="ARBA00023136"/>
    </source>
</evidence>
<dbReference type="InterPro" id="IPR032394">
    <property type="entry name" value="Anoct_dimer"/>
</dbReference>
<evidence type="ECO:0000259" key="10">
    <source>
        <dbReference type="Pfam" id="PF04547"/>
    </source>
</evidence>
<keyword evidence="6 8" id="KW-0472">Membrane</keyword>
<dbReference type="Pfam" id="PF04547">
    <property type="entry name" value="Anoctamin"/>
    <property type="match status" value="1"/>
</dbReference>
<reference evidence="12 13" key="1">
    <citation type="journal article" date="2020" name="Nature">
        <title>Six reference-quality genomes reveal evolution of bat adaptations.</title>
        <authorList>
            <person name="Jebb D."/>
            <person name="Huang Z."/>
            <person name="Pippel M."/>
            <person name="Hughes G.M."/>
            <person name="Lavrichenko K."/>
            <person name="Devanna P."/>
            <person name="Winkler S."/>
            <person name="Jermiin L.S."/>
            <person name="Skirmuntt E.C."/>
            <person name="Katzourakis A."/>
            <person name="Burkitt-Gray L."/>
            <person name="Ray D.A."/>
            <person name="Sullivan K.A.M."/>
            <person name="Roscito J.G."/>
            <person name="Kirilenko B.M."/>
            <person name="Davalos L.M."/>
            <person name="Corthals A.P."/>
            <person name="Power M.L."/>
            <person name="Jones G."/>
            <person name="Ransome R.D."/>
            <person name="Dechmann D.K.N."/>
            <person name="Locatelli A.G."/>
            <person name="Puechmaille S.J."/>
            <person name="Fedrigo O."/>
            <person name="Jarvis E.D."/>
            <person name="Hiller M."/>
            <person name="Vernes S.C."/>
            <person name="Myers E.W."/>
            <person name="Teeling E.C."/>
        </authorList>
    </citation>
    <scope>NUCLEOTIDE SEQUENCE [LARGE SCALE GENOMIC DNA]</scope>
    <source>
        <strain evidence="12">MRouAeg1</strain>
        <tissue evidence="12">Muscle</tissue>
    </source>
</reference>
<gene>
    <name evidence="12" type="ORF">HJG63_000738</name>
</gene>
<comment type="similarity">
    <text evidence="2 8">Belongs to the anoctamin family.</text>
</comment>
<keyword evidence="13" id="KW-1185">Reference proteome</keyword>
<dbReference type="GO" id="GO:0046983">
    <property type="term" value="F:protein dimerization activity"/>
    <property type="evidence" value="ECO:0007669"/>
    <property type="project" value="InterPro"/>
</dbReference>
<feature type="transmembrane region" description="Helical" evidence="8">
    <location>
        <begin position="743"/>
        <end position="766"/>
    </location>
</feature>
<dbReference type="AlphaFoldDB" id="A0A7J8J9L8"/>
<keyword evidence="5 8" id="KW-1133">Transmembrane helix</keyword>
<evidence type="ECO:0000256" key="8">
    <source>
        <dbReference type="RuleBase" id="RU280814"/>
    </source>
</evidence>
<feature type="compositionally biased region" description="Low complexity" evidence="9">
    <location>
        <begin position="974"/>
        <end position="983"/>
    </location>
</feature>
<evidence type="ECO:0000256" key="4">
    <source>
        <dbReference type="ARBA" id="ARBA00022692"/>
    </source>
</evidence>
<dbReference type="InterPro" id="IPR007632">
    <property type="entry name" value="Anoctamin"/>
</dbReference>
<evidence type="ECO:0000313" key="13">
    <source>
        <dbReference type="Proteomes" id="UP000593571"/>
    </source>
</evidence>
<feature type="transmembrane region" description="Helical" evidence="8">
    <location>
        <begin position="901"/>
        <end position="922"/>
    </location>
</feature>
<feature type="transmembrane region" description="Helical" evidence="8">
    <location>
        <begin position="573"/>
        <end position="597"/>
    </location>
</feature>
<evidence type="ECO:0000313" key="12">
    <source>
        <dbReference type="EMBL" id="KAF6493524.1"/>
    </source>
</evidence>
<dbReference type="Proteomes" id="UP000593571">
    <property type="component" value="Unassembled WGS sequence"/>
</dbReference>
<feature type="domain" description="Anoctamin dimerisation" evidence="11">
    <location>
        <begin position="87"/>
        <end position="343"/>
    </location>
</feature>
<feature type="region of interest" description="Disordered" evidence="9">
    <location>
        <begin position="954"/>
        <end position="1005"/>
    </location>
</feature>
<feature type="transmembrane region" description="Helical" evidence="8">
    <location>
        <begin position="617"/>
        <end position="638"/>
    </location>
</feature>
<evidence type="ECO:0000256" key="5">
    <source>
        <dbReference type="ARBA" id="ARBA00022989"/>
    </source>
</evidence>
<feature type="transmembrane region" description="Helical" evidence="8">
    <location>
        <begin position="529"/>
        <end position="553"/>
    </location>
</feature>
<proteinExistence type="inferred from homology"/>
<evidence type="ECO:0000256" key="1">
    <source>
        <dbReference type="ARBA" id="ARBA00004651"/>
    </source>
</evidence>
<evidence type="ECO:0000256" key="9">
    <source>
        <dbReference type="SAM" id="MobiDB-lite"/>
    </source>
</evidence>
<feature type="transmembrane region" description="Helical" evidence="8">
    <location>
        <begin position="357"/>
        <end position="381"/>
    </location>
</feature>
<dbReference type="GO" id="GO:0005229">
    <property type="term" value="F:intracellularly calcium-gated chloride channel activity"/>
    <property type="evidence" value="ECO:0007669"/>
    <property type="project" value="TreeGrafter"/>
</dbReference>
<feature type="domain" description="Anoctamin transmembrane" evidence="10">
    <location>
        <begin position="346"/>
        <end position="936"/>
    </location>
</feature>